<dbReference type="PANTHER" id="PTHR23083">
    <property type="entry name" value="TETRATRICOPEPTIDE REPEAT PROTEIN, TPR"/>
    <property type="match status" value="1"/>
</dbReference>
<keyword evidence="15" id="KW-1185">Reference proteome</keyword>
<comment type="function">
    <text evidence="9">Component of a complex required to localize phosphatidylinositol 4-kinase (PI4K) to the plasma membrane. The complex acts as a regulator of phosphatidylinositol 4-phosphate (PtdIns(4)P) synthesis. In the complex, plays a central role in bridging PI4KA to EFR3B and HYCC1, via direct interactions.</text>
</comment>
<gene>
    <name evidence="14" type="primary">TTC7B</name>
</gene>
<evidence type="ECO:0000256" key="8">
    <source>
        <dbReference type="ARBA" id="ARBA00023136"/>
    </source>
</evidence>
<dbReference type="InterPro" id="IPR045819">
    <property type="entry name" value="TTC7_N"/>
</dbReference>
<dbReference type="PANTHER" id="PTHR23083:SF365">
    <property type="entry name" value="TETRATRICOPEPTIDE REPEAT PROTEIN 7B"/>
    <property type="match status" value="1"/>
</dbReference>
<evidence type="ECO:0000256" key="5">
    <source>
        <dbReference type="ARBA" id="ARBA00022553"/>
    </source>
</evidence>
<evidence type="ECO:0000256" key="2">
    <source>
        <dbReference type="ARBA" id="ARBA00004514"/>
    </source>
</evidence>
<feature type="domain" description="Tetratricopeptide repeat protein 7 N-terminal" evidence="13">
    <location>
        <begin position="1"/>
        <end position="96"/>
    </location>
</feature>
<feature type="repeat" description="TPR" evidence="12">
    <location>
        <begin position="249"/>
        <end position="282"/>
    </location>
</feature>
<feature type="domain" description="Tetratricopeptide repeat protein 7 N-terminal" evidence="13">
    <location>
        <begin position="191"/>
        <end position="238"/>
    </location>
</feature>
<dbReference type="GeneTree" id="ENSGT00940000158474"/>
<dbReference type="PROSITE" id="PS50005">
    <property type="entry name" value="TPR"/>
    <property type="match status" value="2"/>
</dbReference>
<evidence type="ECO:0000313" key="15">
    <source>
        <dbReference type="Proteomes" id="UP000694402"/>
    </source>
</evidence>
<evidence type="ECO:0000256" key="1">
    <source>
        <dbReference type="ARBA" id="ARBA00004236"/>
    </source>
</evidence>
<protein>
    <recommendedName>
        <fullName evidence="11">Tetratricopeptide repeat protein 7B</fullName>
    </recommendedName>
</protein>
<feature type="domain" description="Tetratricopeptide repeat protein 7 N-terminal" evidence="13">
    <location>
        <begin position="114"/>
        <end position="190"/>
    </location>
</feature>
<sequence>KENPIKQGASPRGPRPQLVEVRKHLTAALDRGNLKPDYMQEASMLMAKLSYVEGDYSEAFNQYGKVTLDELALVGAPVYRLSMIAEAYATKGKSLGCHNALTLHQSGFFLAQKGGVGRFREILRAVETRTTQNLRMTIAKQLAEILLRGMCEQSYWSSLEDPPSKSHLDDPLLRQGAPYLKDYALSRRPRANRDAVLSRIPEHNSDRIISLQSASVVYDLLTIALGRRGQYEMLSECLERAMKFAFEEFHLWYQLALSLMAAGTSARAVKVLKECIRLKPDDPTIPLLAVKLCIGALHWLEEGECFAKMVVDMGEKASEFRAKGYLAIGLVYSLKATDGEGLLPLSATDLVLDSTLAQSLSPTDHLAAFYLALELAVSRQIPEALGYVRQALQLQGDDVHSLHLLALLLSAQKHYHDALNIIEMALSEYPENFILLFTKVKLETLCQGPEEALLTCKHMLQIWKSCYNLTNPSDSGRGSSLLDRAIADRRTLNAMTLPDFSDPETGSVHATSMAASRVEQALSEVASSMQSSAPKQGPLHPWMTLAQIWLHAAEVYIGMGKPPEATACTQEAANLFPMSHNVLFTRGQVAELRGNVDEAKRWYEEALSISPTHVKTMQRLGLILHQLQRYSLAEKILRDAVQVNSTAHDVWNSLGEVLQAQGHGGAATECFLTALELEASSPILPFTIIPRQL</sequence>
<dbReference type="GO" id="GO:0005829">
    <property type="term" value="C:cytosol"/>
    <property type="evidence" value="ECO:0007669"/>
    <property type="project" value="UniProtKB-SubCell"/>
</dbReference>
<evidence type="ECO:0000259" key="13">
    <source>
        <dbReference type="Pfam" id="PF19440"/>
    </source>
</evidence>
<dbReference type="SMART" id="SM00028">
    <property type="entry name" value="TPR"/>
    <property type="match status" value="7"/>
</dbReference>
<accession>A0A8C8D632</accession>
<keyword evidence="4" id="KW-0963">Cytoplasm</keyword>
<dbReference type="FunFam" id="1.25.40.10:FF:000035">
    <property type="entry name" value="Tetratricopeptide repeat domain 7B"/>
    <property type="match status" value="1"/>
</dbReference>
<evidence type="ECO:0000256" key="11">
    <source>
        <dbReference type="ARBA" id="ARBA00073839"/>
    </source>
</evidence>
<dbReference type="Pfam" id="PF19440">
    <property type="entry name" value="TTC7_N"/>
    <property type="match status" value="3"/>
</dbReference>
<reference evidence="14" key="1">
    <citation type="submission" date="2025-08" db="UniProtKB">
        <authorList>
            <consortium name="Ensembl"/>
        </authorList>
    </citation>
    <scope>IDENTIFICATION</scope>
</reference>
<dbReference type="Proteomes" id="UP000694402">
    <property type="component" value="Unassembled WGS sequence"/>
</dbReference>
<evidence type="ECO:0000256" key="6">
    <source>
        <dbReference type="ARBA" id="ARBA00022737"/>
    </source>
</evidence>
<organism evidence="14 15">
    <name type="scientific">Oncorhynchus tshawytscha</name>
    <name type="common">Chinook salmon</name>
    <name type="synonym">Salmo tshawytscha</name>
    <dbReference type="NCBI Taxonomy" id="74940"/>
    <lineage>
        <taxon>Eukaryota</taxon>
        <taxon>Metazoa</taxon>
        <taxon>Chordata</taxon>
        <taxon>Craniata</taxon>
        <taxon>Vertebrata</taxon>
        <taxon>Euteleostomi</taxon>
        <taxon>Actinopterygii</taxon>
        <taxon>Neopterygii</taxon>
        <taxon>Teleostei</taxon>
        <taxon>Protacanthopterygii</taxon>
        <taxon>Salmoniformes</taxon>
        <taxon>Salmonidae</taxon>
        <taxon>Salmoninae</taxon>
        <taxon>Oncorhynchus</taxon>
    </lineage>
</organism>
<dbReference type="GO" id="GO:0005886">
    <property type="term" value="C:plasma membrane"/>
    <property type="evidence" value="ECO:0007669"/>
    <property type="project" value="UniProtKB-SubCell"/>
</dbReference>
<dbReference type="InterPro" id="IPR051722">
    <property type="entry name" value="Endocytosis_PI4K-reg_protein"/>
</dbReference>
<dbReference type="AlphaFoldDB" id="A0A8C8D632"/>
<dbReference type="Ensembl" id="ENSOTST00005020394.2">
    <property type="protein sequence ID" value="ENSOTSP00005018741.2"/>
    <property type="gene ID" value="ENSOTSG00005029963.2"/>
</dbReference>
<evidence type="ECO:0000256" key="7">
    <source>
        <dbReference type="ARBA" id="ARBA00022803"/>
    </source>
</evidence>
<keyword evidence="3" id="KW-1003">Cell membrane</keyword>
<evidence type="ECO:0000256" key="9">
    <source>
        <dbReference type="ARBA" id="ARBA00054379"/>
    </source>
</evidence>
<dbReference type="InterPro" id="IPR019734">
    <property type="entry name" value="TPR_rpt"/>
</dbReference>
<evidence type="ECO:0000256" key="10">
    <source>
        <dbReference type="ARBA" id="ARBA00062872"/>
    </source>
</evidence>
<dbReference type="SUPFAM" id="SSF48452">
    <property type="entry name" value="TPR-like"/>
    <property type="match status" value="1"/>
</dbReference>
<keyword evidence="5" id="KW-0597">Phosphoprotein</keyword>
<reference evidence="14" key="2">
    <citation type="submission" date="2025-09" db="UniProtKB">
        <authorList>
            <consortium name="Ensembl"/>
        </authorList>
    </citation>
    <scope>IDENTIFICATION</scope>
</reference>
<dbReference type="InterPro" id="IPR013105">
    <property type="entry name" value="TPR_2"/>
</dbReference>
<dbReference type="Pfam" id="PF07719">
    <property type="entry name" value="TPR_2"/>
    <property type="match status" value="1"/>
</dbReference>
<evidence type="ECO:0000256" key="12">
    <source>
        <dbReference type="PROSITE-ProRule" id="PRU00339"/>
    </source>
</evidence>
<dbReference type="InterPro" id="IPR011990">
    <property type="entry name" value="TPR-like_helical_dom_sf"/>
</dbReference>
<proteinExistence type="predicted"/>
<keyword evidence="6" id="KW-0677">Repeat</keyword>
<keyword evidence="8" id="KW-0472">Membrane</keyword>
<evidence type="ECO:0000256" key="3">
    <source>
        <dbReference type="ARBA" id="ARBA00022475"/>
    </source>
</evidence>
<feature type="repeat" description="TPR" evidence="12">
    <location>
        <begin position="580"/>
        <end position="613"/>
    </location>
</feature>
<dbReference type="Gene3D" id="1.25.40.10">
    <property type="entry name" value="Tetratricopeptide repeat domain"/>
    <property type="match status" value="3"/>
</dbReference>
<dbReference type="FunFam" id="1.25.40.10:FF:000030">
    <property type="entry name" value="Tetratricopeptide repeat domain 7B"/>
    <property type="match status" value="1"/>
</dbReference>
<comment type="subunit">
    <text evidence="10">Component of a phosphatidylinositol 4-kinase (PI4K) complex, composed of PI4KA, EFR3 (EFR3A or EFR3B), TTC7 (TTC7A or TTC7B) and HYCC (HYCC1 or HYCC2). Interacts with PI4KA, interaction is direct. Interacts with EFR3 (EFR3A or EFR3B), interaction is direct. Interacts with HYCC (HYCC1 or HYCC2), interaction is direct. Association with the PI4K complex is strongly reduced by TMEM150A.</text>
</comment>
<evidence type="ECO:0000313" key="14">
    <source>
        <dbReference type="Ensembl" id="ENSOTSP00005018741.2"/>
    </source>
</evidence>
<dbReference type="GO" id="GO:0046854">
    <property type="term" value="P:phosphatidylinositol phosphate biosynthetic process"/>
    <property type="evidence" value="ECO:0007669"/>
    <property type="project" value="TreeGrafter"/>
</dbReference>
<dbReference type="GO" id="GO:0072659">
    <property type="term" value="P:protein localization to plasma membrane"/>
    <property type="evidence" value="ECO:0007669"/>
    <property type="project" value="TreeGrafter"/>
</dbReference>
<dbReference type="Pfam" id="PF13181">
    <property type="entry name" value="TPR_8"/>
    <property type="match status" value="2"/>
</dbReference>
<name>A0A8C8D632_ONCTS</name>
<keyword evidence="7 12" id="KW-0802">TPR repeat</keyword>
<evidence type="ECO:0000256" key="4">
    <source>
        <dbReference type="ARBA" id="ARBA00022490"/>
    </source>
</evidence>
<comment type="subcellular location">
    <subcellularLocation>
        <location evidence="1">Cell membrane</location>
    </subcellularLocation>
    <subcellularLocation>
        <location evidence="2">Cytoplasm</location>
        <location evidence="2">Cytosol</location>
    </subcellularLocation>
</comment>